<dbReference type="Proteomes" id="UP000095751">
    <property type="component" value="Unassembled WGS sequence"/>
</dbReference>
<dbReference type="AlphaFoldDB" id="A0A1E7EYN9"/>
<protein>
    <submittedName>
        <fullName evidence="1">Uncharacterized protein</fullName>
    </submittedName>
</protein>
<dbReference type="InParanoid" id="A0A1E7EYN9"/>
<organism evidence="1 2">
    <name type="scientific">Fragilariopsis cylindrus CCMP1102</name>
    <dbReference type="NCBI Taxonomy" id="635003"/>
    <lineage>
        <taxon>Eukaryota</taxon>
        <taxon>Sar</taxon>
        <taxon>Stramenopiles</taxon>
        <taxon>Ochrophyta</taxon>
        <taxon>Bacillariophyta</taxon>
        <taxon>Bacillariophyceae</taxon>
        <taxon>Bacillariophycidae</taxon>
        <taxon>Bacillariales</taxon>
        <taxon>Bacillariaceae</taxon>
        <taxon>Fragilariopsis</taxon>
    </lineage>
</organism>
<name>A0A1E7EYN9_9STRA</name>
<evidence type="ECO:0000313" key="2">
    <source>
        <dbReference type="Proteomes" id="UP000095751"/>
    </source>
</evidence>
<proteinExistence type="predicted"/>
<accession>A0A1E7EYN9</accession>
<dbReference type="KEGG" id="fcy:FRACYDRAFT_246240"/>
<evidence type="ECO:0000313" key="1">
    <source>
        <dbReference type="EMBL" id="OEU11128.1"/>
    </source>
</evidence>
<gene>
    <name evidence="1" type="ORF">FRACYDRAFT_246240</name>
</gene>
<dbReference type="EMBL" id="KV784369">
    <property type="protein sequence ID" value="OEU11128.1"/>
    <property type="molecule type" value="Genomic_DNA"/>
</dbReference>
<sequence length="245" mass="28576">MVSQKWNLLLDARDDDDLYLIIYYAVYMFADEDLSNYHEYQLTYQAVRVCETNSDEWDEVIVEDWKHVGGHTIDLNECTVDEAFSGEEMALLMNYHGEIQCKRVFQWCLARYGDKDDETSFEFQAAQMQNYMPRYYTGNKVITEHGQKGRGGIWKQRRGTGILVMLIVLFQQWIFCCTYHSIGKGNGAEAKYGLSTDSNLHGWGPNLAACYFNMTLKNTYKVYKLLIQQVPSWNKRHAIETCINK</sequence>
<keyword evidence="2" id="KW-1185">Reference proteome</keyword>
<reference evidence="1 2" key="1">
    <citation type="submission" date="2016-09" db="EMBL/GenBank/DDBJ databases">
        <title>Extensive genetic diversity and differential bi-allelic expression allows diatom success in the polar Southern Ocean.</title>
        <authorList>
            <consortium name="DOE Joint Genome Institute"/>
            <person name="Mock T."/>
            <person name="Otillar R.P."/>
            <person name="Strauss J."/>
            <person name="Dupont C."/>
            <person name="Frickenhaus S."/>
            <person name="Maumus F."/>
            <person name="Mcmullan M."/>
            <person name="Sanges R."/>
            <person name="Schmutz J."/>
            <person name="Toseland A."/>
            <person name="Valas R."/>
            <person name="Veluchamy A."/>
            <person name="Ward B.J."/>
            <person name="Allen A."/>
            <person name="Barry K."/>
            <person name="Falciatore A."/>
            <person name="Ferrante M."/>
            <person name="Fortunato A.E."/>
            <person name="Gloeckner G."/>
            <person name="Gruber A."/>
            <person name="Hipkin R."/>
            <person name="Janech M."/>
            <person name="Kroth P."/>
            <person name="Leese F."/>
            <person name="Lindquist E."/>
            <person name="Lyon B.R."/>
            <person name="Martin J."/>
            <person name="Mayer C."/>
            <person name="Parker M."/>
            <person name="Quesneville H."/>
            <person name="Raymond J."/>
            <person name="Uhlig C."/>
            <person name="Valentin K.U."/>
            <person name="Worden A.Z."/>
            <person name="Armbrust E.V."/>
            <person name="Bowler C."/>
            <person name="Green B."/>
            <person name="Moulton V."/>
            <person name="Van Oosterhout C."/>
            <person name="Grigoriev I."/>
        </authorList>
    </citation>
    <scope>NUCLEOTIDE SEQUENCE [LARGE SCALE GENOMIC DNA]</scope>
    <source>
        <strain evidence="1 2">CCMP1102</strain>
    </source>
</reference>